<comment type="caution">
    <text evidence="1">The sequence shown here is derived from an EMBL/GenBank/DDBJ whole genome shotgun (WGS) entry which is preliminary data.</text>
</comment>
<reference evidence="1" key="1">
    <citation type="journal article" date="2014" name="Front. Microbiol.">
        <title>High frequency of phylogenetically diverse reductive dehalogenase-homologous genes in deep subseafloor sedimentary metagenomes.</title>
        <authorList>
            <person name="Kawai M."/>
            <person name="Futagami T."/>
            <person name="Toyoda A."/>
            <person name="Takaki Y."/>
            <person name="Nishi S."/>
            <person name="Hori S."/>
            <person name="Arai W."/>
            <person name="Tsubouchi T."/>
            <person name="Morono Y."/>
            <person name="Uchiyama I."/>
            <person name="Ito T."/>
            <person name="Fujiyama A."/>
            <person name="Inagaki F."/>
            <person name="Takami H."/>
        </authorList>
    </citation>
    <scope>NUCLEOTIDE SEQUENCE</scope>
    <source>
        <strain evidence="1">Expedition CK06-06</strain>
    </source>
</reference>
<proteinExistence type="predicted"/>
<dbReference type="EMBL" id="BARU01000911">
    <property type="protein sequence ID" value="GAH26582.1"/>
    <property type="molecule type" value="Genomic_DNA"/>
</dbReference>
<name>X1E228_9ZZZZ</name>
<organism evidence="1">
    <name type="scientific">marine sediment metagenome</name>
    <dbReference type="NCBI Taxonomy" id="412755"/>
    <lineage>
        <taxon>unclassified sequences</taxon>
        <taxon>metagenomes</taxon>
        <taxon>ecological metagenomes</taxon>
    </lineage>
</organism>
<evidence type="ECO:0000313" key="1">
    <source>
        <dbReference type="EMBL" id="GAH26582.1"/>
    </source>
</evidence>
<gene>
    <name evidence="1" type="ORF">S03H2_02652</name>
</gene>
<accession>X1E228</accession>
<sequence>FIEAFPWLKILRPKGPGDVTIEFIDPSGIPTAQPPSSETWQLEIDTAWSKKATKPRQSIPGPTAAMDASRVLGFPKLSASPYKTLQKLLESSELLNRKWSRAGNTIIRK</sequence>
<dbReference type="AlphaFoldDB" id="X1E228"/>
<protein>
    <submittedName>
        <fullName evidence="1">Uncharacterized protein</fullName>
    </submittedName>
</protein>
<feature type="non-terminal residue" evidence="1">
    <location>
        <position position="1"/>
    </location>
</feature>